<dbReference type="OrthoDB" id="9808602at2"/>
<reference evidence="3 4" key="2">
    <citation type="submission" date="2019-08" db="EMBL/GenBank/DDBJ databases">
        <title>Jejuicoccus antrihumi gen. nov., sp. nov., a new member of the family Dermacoccaceae isolated from a cave.</title>
        <authorList>
            <person name="Schumann P."/>
            <person name="Kim I.S."/>
        </authorList>
    </citation>
    <scope>NUCLEOTIDE SEQUENCE [LARGE SCALE GENOMIC DNA]</scope>
    <source>
        <strain evidence="3 4">C5-26</strain>
    </source>
</reference>
<organism evidence="3 4">
    <name type="scientific">Leekyejoonella antrihumi</name>
    <dbReference type="NCBI Taxonomy" id="1660198"/>
    <lineage>
        <taxon>Bacteria</taxon>
        <taxon>Bacillati</taxon>
        <taxon>Actinomycetota</taxon>
        <taxon>Actinomycetes</taxon>
        <taxon>Micrococcales</taxon>
        <taxon>Dermacoccaceae</taxon>
        <taxon>Leekyejoonella</taxon>
    </lineage>
</organism>
<feature type="domain" description="Bacterial sugar transferase" evidence="2">
    <location>
        <begin position="9"/>
        <end position="181"/>
    </location>
</feature>
<dbReference type="PANTHER" id="PTHR30576:SF8">
    <property type="entry name" value="UNDECAPRENYL-PHOSPHATE GALACTOSE PHOSPHOTRANSFERASE"/>
    <property type="match status" value="1"/>
</dbReference>
<dbReference type="PANTHER" id="PTHR30576">
    <property type="entry name" value="COLANIC BIOSYNTHESIS UDP-GLUCOSE LIPID CARRIER TRANSFERASE"/>
    <property type="match status" value="1"/>
</dbReference>
<comment type="caution">
    <text evidence="3">The sequence shown here is derived from an EMBL/GenBank/DDBJ whole genome shotgun (WGS) entry which is preliminary data.</text>
</comment>
<accession>A0A563E034</accession>
<evidence type="ECO:0000256" key="1">
    <source>
        <dbReference type="ARBA" id="ARBA00006464"/>
    </source>
</evidence>
<dbReference type="InterPro" id="IPR003362">
    <property type="entry name" value="Bact_transf"/>
</dbReference>
<reference evidence="3 4" key="1">
    <citation type="submission" date="2019-05" db="EMBL/GenBank/DDBJ databases">
        <authorList>
            <person name="Lee S.D."/>
        </authorList>
    </citation>
    <scope>NUCLEOTIDE SEQUENCE [LARGE SCALE GENOMIC DNA]</scope>
    <source>
        <strain evidence="3 4">C5-26</strain>
    </source>
</reference>
<dbReference type="GO" id="GO:0016780">
    <property type="term" value="F:phosphotransferase activity, for other substituted phosphate groups"/>
    <property type="evidence" value="ECO:0007669"/>
    <property type="project" value="TreeGrafter"/>
</dbReference>
<protein>
    <submittedName>
        <fullName evidence="3">Sugar transferase</fullName>
    </submittedName>
</protein>
<evidence type="ECO:0000313" key="3">
    <source>
        <dbReference type="EMBL" id="TWP35900.1"/>
    </source>
</evidence>
<dbReference type="RefSeq" id="WP_146316962.1">
    <property type="nucleotide sequence ID" value="NZ_VCQV01000015.1"/>
</dbReference>
<comment type="similarity">
    <text evidence="1">Belongs to the bacterial sugar transferase family.</text>
</comment>
<proteinExistence type="inferred from homology"/>
<dbReference type="EMBL" id="VCQV01000015">
    <property type="protein sequence ID" value="TWP35900.1"/>
    <property type="molecule type" value="Genomic_DNA"/>
</dbReference>
<keyword evidence="4" id="KW-1185">Reference proteome</keyword>
<dbReference type="AlphaFoldDB" id="A0A563E034"/>
<sequence length="205" mass="22845">MTNRPTFTRAFDLAVVVPALAVTAPVQLAVAVAVRRRLGSPILFKQTRPGLHGKPFTMLKFRTMLEPDEADGRATDAQRLTPFGAWLRSTSLDELPALWNILRGDMSVVGPRPLLTRYLDRYSPEQLRRHEVKPGLTGLAQVSGRNRLTWDERLALDVSYVDSHTVWSDLRIIAMTILPVLLRDGVTGDDTVTMTEFLGNPTEVA</sequence>
<dbReference type="Proteomes" id="UP000320244">
    <property type="component" value="Unassembled WGS sequence"/>
</dbReference>
<name>A0A563E034_9MICO</name>
<dbReference type="Pfam" id="PF02397">
    <property type="entry name" value="Bac_transf"/>
    <property type="match status" value="1"/>
</dbReference>
<evidence type="ECO:0000259" key="2">
    <source>
        <dbReference type="Pfam" id="PF02397"/>
    </source>
</evidence>
<keyword evidence="3" id="KW-0808">Transferase</keyword>
<evidence type="ECO:0000313" key="4">
    <source>
        <dbReference type="Proteomes" id="UP000320244"/>
    </source>
</evidence>
<gene>
    <name evidence="3" type="ORF">FGL98_11730</name>
</gene>